<dbReference type="EMBL" id="FOKG01000008">
    <property type="protein sequence ID" value="SFB32161.1"/>
    <property type="molecule type" value="Genomic_DNA"/>
</dbReference>
<keyword evidence="7" id="KW-0472">Membrane</keyword>
<keyword evidence="2" id="KW-0134">Cell wall</keyword>
<dbReference type="Pfam" id="PF17210">
    <property type="entry name" value="SdrD_B"/>
    <property type="match status" value="1"/>
</dbReference>
<keyword evidence="7" id="KW-1133">Transmembrane helix</keyword>
<evidence type="ECO:0000313" key="11">
    <source>
        <dbReference type="Proteomes" id="UP000243799"/>
    </source>
</evidence>
<dbReference type="InterPro" id="IPR013783">
    <property type="entry name" value="Ig-like_fold"/>
</dbReference>
<evidence type="ECO:0000256" key="6">
    <source>
        <dbReference type="SAM" id="MobiDB-lite"/>
    </source>
</evidence>
<dbReference type="InterPro" id="IPR001434">
    <property type="entry name" value="OmcB-like_DUF11"/>
</dbReference>
<dbReference type="PROSITE" id="PS50847">
    <property type="entry name" value="GRAM_POS_ANCHORING"/>
    <property type="match status" value="1"/>
</dbReference>
<feature type="signal peptide" evidence="8">
    <location>
        <begin position="1"/>
        <end position="25"/>
    </location>
</feature>
<dbReference type="OrthoDB" id="3694469at2"/>
<evidence type="ECO:0000256" key="7">
    <source>
        <dbReference type="SAM" id="Phobius"/>
    </source>
</evidence>
<evidence type="ECO:0000313" key="10">
    <source>
        <dbReference type="EMBL" id="SFB32161.1"/>
    </source>
</evidence>
<evidence type="ECO:0000256" key="2">
    <source>
        <dbReference type="ARBA" id="ARBA00022512"/>
    </source>
</evidence>
<feature type="chain" id="PRO_5017363640" description="Gram-positive cocci surface proteins LPxTG domain-containing protein" evidence="8">
    <location>
        <begin position="26"/>
        <end position="561"/>
    </location>
</feature>
<keyword evidence="11" id="KW-1185">Reference proteome</keyword>
<evidence type="ECO:0000256" key="1">
    <source>
        <dbReference type="ARBA" id="ARBA00004613"/>
    </source>
</evidence>
<dbReference type="AlphaFoldDB" id="A0A1I1A2J2"/>
<comment type="subcellular location">
    <subcellularLocation>
        <location evidence="1">Secreted</location>
    </subcellularLocation>
</comment>
<dbReference type="GO" id="GO:0005975">
    <property type="term" value="P:carbohydrate metabolic process"/>
    <property type="evidence" value="ECO:0007669"/>
    <property type="project" value="UniProtKB-ARBA"/>
</dbReference>
<evidence type="ECO:0000256" key="8">
    <source>
        <dbReference type="SAM" id="SignalP"/>
    </source>
</evidence>
<evidence type="ECO:0000256" key="3">
    <source>
        <dbReference type="ARBA" id="ARBA00022525"/>
    </source>
</evidence>
<dbReference type="InterPro" id="IPR033764">
    <property type="entry name" value="Sdr_B"/>
</dbReference>
<protein>
    <recommendedName>
        <fullName evidence="9">Gram-positive cocci surface proteins LPxTG domain-containing protein</fullName>
    </recommendedName>
</protein>
<keyword evidence="5" id="KW-0572">Peptidoglycan-anchor</keyword>
<sequence length="561" mass="57748">MARSTGALIAVLALTTGAFNTGATADTGSTAPSAPPAATTPTQAEAGEPDLSVTASVPDETYLMGEKIPVTVNVTNNGDADAEGVKGLTSSGEGFHFSTEWQTWGDFDSATGATVAAGETLTVEVVGSVDSWDSGETVLSIHLWGHGDANPADDRTEVVLNVVPPSVTDTVSGIVFGDANDNGQFEIGEQLAGVTVVLSGRSTYLDTSTGKDGRFTFSEISAGTYDLSFQDLPDGWVIRYGHPIAVDGSGATSDLRYATQRPLSDALQATIEFAEPTYQPGDIAELTVKLTNNGSAPLSGIQAACDRAAEGPHLEGFDDTARWGELVWGGGGVSIDAGETRTFAVTGIVPDDAIDYGVVHVICDFGPKDFINGFPVVHTWAKVPGLSTDTWGTVVHDSDGDFTGDENITNTKIALIDPQTDTVVAKGKTNAEGRVDLAGVPAGTYTPRVYGPWKLRDENAYVHVKANDPRSQGWAVYVVPGPNVPDPDEGDNGDNGTGSETDPPESPAATPPIGSGGDGGSTPVGLASTGVDILAPIGAGLAAVLAGVGALLFSRRRRAEA</sequence>
<keyword evidence="3" id="KW-0964">Secreted</keyword>
<feature type="compositionally biased region" description="Low complexity" evidence="6">
    <location>
        <begin position="25"/>
        <end position="46"/>
    </location>
</feature>
<proteinExistence type="predicted"/>
<dbReference type="Proteomes" id="UP000243799">
    <property type="component" value="Unassembled WGS sequence"/>
</dbReference>
<evidence type="ECO:0000256" key="4">
    <source>
        <dbReference type="ARBA" id="ARBA00022729"/>
    </source>
</evidence>
<feature type="domain" description="Gram-positive cocci surface proteins LPxTG" evidence="9">
    <location>
        <begin position="526"/>
        <end position="561"/>
    </location>
</feature>
<evidence type="ECO:0000259" key="9">
    <source>
        <dbReference type="PROSITE" id="PS50847"/>
    </source>
</evidence>
<dbReference type="Pfam" id="PF01345">
    <property type="entry name" value="DUF11"/>
    <property type="match status" value="1"/>
</dbReference>
<dbReference type="InterPro" id="IPR019931">
    <property type="entry name" value="LPXTG_anchor"/>
</dbReference>
<organism evidence="10 11">
    <name type="scientific">Amycolatopsis marina</name>
    <dbReference type="NCBI Taxonomy" id="490629"/>
    <lineage>
        <taxon>Bacteria</taxon>
        <taxon>Bacillati</taxon>
        <taxon>Actinomycetota</taxon>
        <taxon>Actinomycetes</taxon>
        <taxon>Pseudonocardiales</taxon>
        <taxon>Pseudonocardiaceae</taxon>
        <taxon>Amycolatopsis</taxon>
    </lineage>
</organism>
<gene>
    <name evidence="10" type="ORF">SAMN05216266_108128</name>
</gene>
<dbReference type="RefSeq" id="WP_091673849.1">
    <property type="nucleotide sequence ID" value="NZ_FOKG01000008.1"/>
</dbReference>
<keyword evidence="4 8" id="KW-0732">Signal</keyword>
<feature type="region of interest" description="Disordered" evidence="6">
    <location>
        <begin position="25"/>
        <end position="51"/>
    </location>
</feature>
<feature type="region of interest" description="Disordered" evidence="6">
    <location>
        <begin position="479"/>
        <end position="523"/>
    </location>
</feature>
<dbReference type="SUPFAM" id="SSF117074">
    <property type="entry name" value="Hypothetical protein PA1324"/>
    <property type="match status" value="1"/>
</dbReference>
<feature type="transmembrane region" description="Helical" evidence="7">
    <location>
        <begin position="533"/>
        <end position="553"/>
    </location>
</feature>
<name>A0A1I1A2J2_9PSEU</name>
<dbReference type="GO" id="GO:0005576">
    <property type="term" value="C:extracellular region"/>
    <property type="evidence" value="ECO:0007669"/>
    <property type="project" value="UniProtKB-SubCell"/>
</dbReference>
<dbReference type="Gene3D" id="2.60.40.10">
    <property type="entry name" value="Immunoglobulins"/>
    <property type="match status" value="2"/>
</dbReference>
<keyword evidence="7" id="KW-0812">Transmembrane</keyword>
<accession>A0A1I1A2J2</accession>
<reference evidence="11" key="1">
    <citation type="submission" date="2016-10" db="EMBL/GenBank/DDBJ databases">
        <authorList>
            <person name="Varghese N."/>
            <person name="Submissions S."/>
        </authorList>
    </citation>
    <scope>NUCLEOTIDE SEQUENCE [LARGE SCALE GENOMIC DNA]</scope>
    <source>
        <strain evidence="11">CGMCC 4.3568</strain>
    </source>
</reference>
<dbReference type="STRING" id="490629.SAMN05216266_108128"/>
<evidence type="ECO:0000256" key="5">
    <source>
        <dbReference type="ARBA" id="ARBA00023088"/>
    </source>
</evidence>